<name>A0A1F4T5S7_UNCSA</name>
<dbReference type="EMBL" id="MEUG01000001">
    <property type="protein sequence ID" value="OGC28112.1"/>
    <property type="molecule type" value="Genomic_DNA"/>
</dbReference>
<dbReference type="AlphaFoldDB" id="A0A1F4T5S7"/>
<evidence type="ECO:0000313" key="2">
    <source>
        <dbReference type="Proteomes" id="UP000178602"/>
    </source>
</evidence>
<accession>A0A1F4T5S7</accession>
<sequence length="73" mass="8038">MDINSVSNKLNGLQNRVANALGKATQEQGLSSILDTQETLNTGFNLSAYMLHLIREAEKEMTNIGRTVDVIVF</sequence>
<proteinExistence type="predicted"/>
<evidence type="ECO:0000313" key="1">
    <source>
        <dbReference type="EMBL" id="OGC28112.1"/>
    </source>
</evidence>
<dbReference type="Proteomes" id="UP000178602">
    <property type="component" value="Unassembled WGS sequence"/>
</dbReference>
<protein>
    <submittedName>
        <fullName evidence="1">Uncharacterized protein</fullName>
    </submittedName>
</protein>
<gene>
    <name evidence="1" type="ORF">A3K49_03860</name>
</gene>
<reference evidence="1 2" key="1">
    <citation type="journal article" date="2016" name="Nat. Commun.">
        <title>Thousands of microbial genomes shed light on interconnected biogeochemical processes in an aquifer system.</title>
        <authorList>
            <person name="Anantharaman K."/>
            <person name="Brown C.T."/>
            <person name="Hug L.A."/>
            <person name="Sharon I."/>
            <person name="Castelle C.J."/>
            <person name="Probst A.J."/>
            <person name="Thomas B.C."/>
            <person name="Singh A."/>
            <person name="Wilkins M.J."/>
            <person name="Karaoz U."/>
            <person name="Brodie E.L."/>
            <person name="Williams K.H."/>
            <person name="Hubbard S.S."/>
            <person name="Banfield J.F."/>
        </authorList>
    </citation>
    <scope>NUCLEOTIDE SEQUENCE [LARGE SCALE GENOMIC DNA]</scope>
</reference>
<comment type="caution">
    <text evidence="1">The sequence shown here is derived from an EMBL/GenBank/DDBJ whole genome shotgun (WGS) entry which is preliminary data.</text>
</comment>
<organism evidence="1 2">
    <name type="scientific">candidate division WOR-1 bacterium RIFOXYC12_FULL_54_18</name>
    <dbReference type="NCBI Taxonomy" id="1802584"/>
    <lineage>
        <taxon>Bacteria</taxon>
        <taxon>Bacillati</taxon>
        <taxon>Saganbacteria</taxon>
    </lineage>
</organism>